<dbReference type="Proteomes" id="UP000277204">
    <property type="component" value="Unassembled WGS sequence"/>
</dbReference>
<dbReference type="EMBL" id="UZAI01003325">
    <property type="protein sequence ID" value="VDO78900.1"/>
    <property type="molecule type" value="Genomic_DNA"/>
</dbReference>
<accession>A0A183LVX8</accession>
<protein>
    <submittedName>
        <fullName evidence="1">Uncharacterized protein</fullName>
    </submittedName>
</protein>
<dbReference type="AlphaFoldDB" id="A0A183LVX8"/>
<organism evidence="1 2">
    <name type="scientific">Schistosoma margrebowiei</name>
    <dbReference type="NCBI Taxonomy" id="48269"/>
    <lineage>
        <taxon>Eukaryota</taxon>
        <taxon>Metazoa</taxon>
        <taxon>Spiralia</taxon>
        <taxon>Lophotrochozoa</taxon>
        <taxon>Platyhelminthes</taxon>
        <taxon>Trematoda</taxon>
        <taxon>Digenea</taxon>
        <taxon>Strigeidida</taxon>
        <taxon>Schistosomatoidea</taxon>
        <taxon>Schistosomatidae</taxon>
        <taxon>Schistosoma</taxon>
    </lineage>
</organism>
<evidence type="ECO:0000313" key="2">
    <source>
        <dbReference type="Proteomes" id="UP000277204"/>
    </source>
</evidence>
<gene>
    <name evidence="1" type="ORF">SMRZ_LOCUS7953</name>
</gene>
<name>A0A183LVX8_9TREM</name>
<evidence type="ECO:0000313" key="1">
    <source>
        <dbReference type="EMBL" id="VDO78900.1"/>
    </source>
</evidence>
<sequence>MEQFYDTTKKLAGKFSKPETAQRQRRQANHRNSTTAEQMGRILRGTPE</sequence>
<keyword evidence="2" id="KW-1185">Reference proteome</keyword>
<reference evidence="1 2" key="1">
    <citation type="submission" date="2018-11" db="EMBL/GenBank/DDBJ databases">
        <authorList>
            <consortium name="Pathogen Informatics"/>
        </authorList>
    </citation>
    <scope>NUCLEOTIDE SEQUENCE [LARGE SCALE GENOMIC DNA]</scope>
    <source>
        <strain evidence="1 2">Zambia</strain>
    </source>
</reference>
<proteinExistence type="predicted"/>